<name>A0A6J7CHJ6_9ZZZZ</name>
<dbReference type="InterPro" id="IPR008554">
    <property type="entry name" value="Glutaredoxin-like"/>
</dbReference>
<dbReference type="Gene3D" id="3.40.30.10">
    <property type="entry name" value="Glutaredoxin"/>
    <property type="match status" value="1"/>
</dbReference>
<accession>A0A6J7CHJ6</accession>
<dbReference type="InterPro" id="IPR036249">
    <property type="entry name" value="Thioredoxin-like_sf"/>
</dbReference>
<dbReference type="SUPFAM" id="SSF52833">
    <property type="entry name" value="Thioredoxin-like"/>
    <property type="match status" value="1"/>
</dbReference>
<reference evidence="1" key="1">
    <citation type="submission" date="2020-05" db="EMBL/GenBank/DDBJ databases">
        <authorList>
            <person name="Chiriac C."/>
            <person name="Salcher M."/>
            <person name="Ghai R."/>
            <person name="Kavagutti S V."/>
        </authorList>
    </citation>
    <scope>NUCLEOTIDE SEQUENCE</scope>
</reference>
<protein>
    <submittedName>
        <fullName evidence="1">Unannotated protein</fullName>
    </submittedName>
</protein>
<organism evidence="1">
    <name type="scientific">freshwater metagenome</name>
    <dbReference type="NCBI Taxonomy" id="449393"/>
    <lineage>
        <taxon>unclassified sequences</taxon>
        <taxon>metagenomes</taxon>
        <taxon>ecological metagenomes</taxon>
    </lineage>
</organism>
<dbReference type="Pfam" id="PF05768">
    <property type="entry name" value="Glrx-like"/>
    <property type="match status" value="1"/>
</dbReference>
<proteinExistence type="predicted"/>
<gene>
    <name evidence="1" type="ORF">UFOPK3401_00087</name>
</gene>
<dbReference type="AlphaFoldDB" id="A0A6J7CHJ6"/>
<evidence type="ECO:0000313" key="1">
    <source>
        <dbReference type="EMBL" id="CAB4857882.1"/>
    </source>
</evidence>
<sequence>MLPSPRVTLLTRPGCHLCEQARLIVEQVTTELGERFIEVDITTDQRLYDQYWEQIPVTLVDGKQHDFFWVDPQRLRTALTSPA</sequence>
<dbReference type="EMBL" id="CAFBLM010000002">
    <property type="protein sequence ID" value="CAB4857882.1"/>
    <property type="molecule type" value="Genomic_DNA"/>
</dbReference>